<sequence>MRPSKKTYILDAAVELIERENLEAVSYEALAEASGMSKSGIVYHFPSRYDIMRSIHHHLAGKWEEELERAAGGPAHTVDMKTRLRAVVLSQSNTATKAELLLEIDARSNPEFSAIWADVNDRWVPSADGIEDDTELRSQYLVKVLADGLWTHDHVHEQALTPVQRQALTNHILQLLEE</sequence>
<keyword evidence="2 4" id="KW-0238">DNA-binding</keyword>
<keyword evidence="7" id="KW-1185">Reference proteome</keyword>
<reference evidence="6 7" key="1">
    <citation type="submission" date="2019-06" db="EMBL/GenBank/DDBJ databases">
        <title>Sequencing the genomes of 1000 actinobacteria strains.</title>
        <authorList>
            <person name="Klenk H.-P."/>
        </authorList>
    </citation>
    <scope>NUCLEOTIDE SEQUENCE [LARGE SCALE GENOMIC DNA]</scope>
    <source>
        <strain evidence="6 7">DSM 24083</strain>
    </source>
</reference>
<dbReference type="InterPro" id="IPR009057">
    <property type="entry name" value="Homeodomain-like_sf"/>
</dbReference>
<accession>A0A543ANX5</accession>
<keyword evidence="3" id="KW-0804">Transcription</keyword>
<dbReference type="Gene3D" id="1.10.357.10">
    <property type="entry name" value="Tetracycline Repressor, domain 2"/>
    <property type="match status" value="1"/>
</dbReference>
<dbReference type="Pfam" id="PF00440">
    <property type="entry name" value="TetR_N"/>
    <property type="match status" value="1"/>
</dbReference>
<dbReference type="EMBL" id="VFOU01000001">
    <property type="protein sequence ID" value="TQL74281.1"/>
    <property type="molecule type" value="Genomic_DNA"/>
</dbReference>
<dbReference type="PANTHER" id="PTHR30055:SF234">
    <property type="entry name" value="HTH-TYPE TRANSCRIPTIONAL REGULATOR BETI"/>
    <property type="match status" value="1"/>
</dbReference>
<evidence type="ECO:0000256" key="4">
    <source>
        <dbReference type="PROSITE-ProRule" id="PRU00335"/>
    </source>
</evidence>
<evidence type="ECO:0000256" key="3">
    <source>
        <dbReference type="ARBA" id="ARBA00023163"/>
    </source>
</evidence>
<dbReference type="SUPFAM" id="SSF46689">
    <property type="entry name" value="Homeodomain-like"/>
    <property type="match status" value="1"/>
</dbReference>
<dbReference type="GO" id="GO:0000976">
    <property type="term" value="F:transcription cis-regulatory region binding"/>
    <property type="evidence" value="ECO:0007669"/>
    <property type="project" value="TreeGrafter"/>
</dbReference>
<dbReference type="InterPro" id="IPR041479">
    <property type="entry name" value="TetR_CgmR_C"/>
</dbReference>
<dbReference type="PRINTS" id="PR00455">
    <property type="entry name" value="HTHTETR"/>
</dbReference>
<dbReference type="GO" id="GO:0003700">
    <property type="term" value="F:DNA-binding transcription factor activity"/>
    <property type="evidence" value="ECO:0007669"/>
    <property type="project" value="TreeGrafter"/>
</dbReference>
<evidence type="ECO:0000259" key="5">
    <source>
        <dbReference type="PROSITE" id="PS50977"/>
    </source>
</evidence>
<dbReference type="AlphaFoldDB" id="A0A543ANX5"/>
<evidence type="ECO:0000313" key="7">
    <source>
        <dbReference type="Proteomes" id="UP000319746"/>
    </source>
</evidence>
<dbReference type="InterPro" id="IPR036271">
    <property type="entry name" value="Tet_transcr_reg_TetR-rel_C_sf"/>
</dbReference>
<dbReference type="Proteomes" id="UP000319746">
    <property type="component" value="Unassembled WGS sequence"/>
</dbReference>
<feature type="domain" description="HTH tetR-type" evidence="5">
    <location>
        <begin position="3"/>
        <end position="63"/>
    </location>
</feature>
<gene>
    <name evidence="6" type="ORF">FB556_0741</name>
</gene>
<dbReference type="Pfam" id="PF17937">
    <property type="entry name" value="TetR_C_28"/>
    <property type="match status" value="1"/>
</dbReference>
<proteinExistence type="predicted"/>
<dbReference type="InterPro" id="IPR050109">
    <property type="entry name" value="HTH-type_TetR-like_transc_reg"/>
</dbReference>
<feature type="DNA-binding region" description="H-T-H motif" evidence="4">
    <location>
        <begin position="26"/>
        <end position="45"/>
    </location>
</feature>
<dbReference type="SUPFAM" id="SSF48498">
    <property type="entry name" value="Tetracyclin repressor-like, C-terminal domain"/>
    <property type="match status" value="1"/>
</dbReference>
<comment type="caution">
    <text evidence="6">The sequence shown here is derived from an EMBL/GenBank/DDBJ whole genome shotgun (WGS) entry which is preliminary data.</text>
</comment>
<name>A0A543ANX5_9MICC</name>
<dbReference type="InterPro" id="IPR001647">
    <property type="entry name" value="HTH_TetR"/>
</dbReference>
<evidence type="ECO:0000256" key="1">
    <source>
        <dbReference type="ARBA" id="ARBA00023015"/>
    </source>
</evidence>
<dbReference type="OrthoDB" id="9806334at2"/>
<protein>
    <submittedName>
        <fullName evidence="6">TetR family transcriptional regulator</fullName>
    </submittedName>
</protein>
<keyword evidence="1" id="KW-0805">Transcription regulation</keyword>
<evidence type="ECO:0000256" key="2">
    <source>
        <dbReference type="ARBA" id="ARBA00023125"/>
    </source>
</evidence>
<organism evidence="6 7">
    <name type="scientific">Enteractinococcus coprophilus</name>
    <dbReference type="NCBI Taxonomy" id="1027633"/>
    <lineage>
        <taxon>Bacteria</taxon>
        <taxon>Bacillati</taxon>
        <taxon>Actinomycetota</taxon>
        <taxon>Actinomycetes</taxon>
        <taxon>Micrococcales</taxon>
        <taxon>Micrococcaceae</taxon>
    </lineage>
</organism>
<evidence type="ECO:0000313" key="6">
    <source>
        <dbReference type="EMBL" id="TQL74281.1"/>
    </source>
</evidence>
<dbReference type="PROSITE" id="PS50977">
    <property type="entry name" value="HTH_TETR_2"/>
    <property type="match status" value="1"/>
</dbReference>
<dbReference type="PANTHER" id="PTHR30055">
    <property type="entry name" value="HTH-TYPE TRANSCRIPTIONAL REGULATOR RUTR"/>
    <property type="match status" value="1"/>
</dbReference>
<dbReference type="RefSeq" id="WP_141864793.1">
    <property type="nucleotide sequence ID" value="NZ_BAABAN010000016.1"/>
</dbReference>